<accession>A0A0H5LSL6</accession>
<reference evidence="2" key="1">
    <citation type="submission" date="2015-03" db="EMBL/GenBank/DDBJ databases">
        <authorList>
            <consortium name="Pathogen Informatics"/>
        </authorList>
    </citation>
    <scope>NUCLEOTIDE SEQUENCE [LARGE SCALE GENOMIC DNA]</scope>
    <source>
        <strain evidence="2">R148</strain>
    </source>
</reference>
<evidence type="ECO:0000313" key="2">
    <source>
        <dbReference type="Proteomes" id="UP000043316"/>
    </source>
</evidence>
<sequence length="29" mass="3210">MLRYTTALIDNHMAEFIGLAGKMTTAELP</sequence>
<name>A0A0H5LSL6_YERIN</name>
<dbReference type="Proteomes" id="UP000043316">
    <property type="component" value="Unassembled WGS sequence"/>
</dbReference>
<dbReference type="AlphaFoldDB" id="A0A0H5LSL6"/>
<evidence type="ECO:0000313" key="1">
    <source>
        <dbReference type="EMBL" id="CRY54108.1"/>
    </source>
</evidence>
<proteinExistence type="predicted"/>
<protein>
    <submittedName>
        <fullName evidence="1">Uncharacterized protein</fullName>
    </submittedName>
</protein>
<dbReference type="EMBL" id="CWJI01000001">
    <property type="protein sequence ID" value="CRY54108.1"/>
    <property type="molecule type" value="Genomic_DNA"/>
</dbReference>
<gene>
    <name evidence="1" type="ORF">ERS008476_01021</name>
</gene>
<organism evidence="1 2">
    <name type="scientific">Yersinia intermedia</name>
    <dbReference type="NCBI Taxonomy" id="631"/>
    <lineage>
        <taxon>Bacteria</taxon>
        <taxon>Pseudomonadati</taxon>
        <taxon>Pseudomonadota</taxon>
        <taxon>Gammaproteobacteria</taxon>
        <taxon>Enterobacterales</taxon>
        <taxon>Yersiniaceae</taxon>
        <taxon>Yersinia</taxon>
    </lineage>
</organism>